<dbReference type="InterPro" id="IPR018858">
    <property type="entry name" value="DUF2458"/>
</dbReference>
<dbReference type="AlphaFoldDB" id="A0AAV9P926"/>
<feature type="compositionally biased region" description="Basic and acidic residues" evidence="1">
    <location>
        <begin position="57"/>
        <end position="68"/>
    </location>
</feature>
<feature type="region of interest" description="Disordered" evidence="1">
    <location>
        <begin position="23"/>
        <end position="85"/>
    </location>
</feature>
<dbReference type="EMBL" id="JAVRRT010000008">
    <property type="protein sequence ID" value="KAK5169664.1"/>
    <property type="molecule type" value="Genomic_DNA"/>
</dbReference>
<dbReference type="GeneID" id="89926983"/>
<organism evidence="2 3">
    <name type="scientific">Saxophila tyrrhenica</name>
    <dbReference type="NCBI Taxonomy" id="1690608"/>
    <lineage>
        <taxon>Eukaryota</taxon>
        <taxon>Fungi</taxon>
        <taxon>Dikarya</taxon>
        <taxon>Ascomycota</taxon>
        <taxon>Pezizomycotina</taxon>
        <taxon>Dothideomycetes</taxon>
        <taxon>Dothideomycetidae</taxon>
        <taxon>Mycosphaerellales</taxon>
        <taxon>Extremaceae</taxon>
        <taxon>Saxophila</taxon>
    </lineage>
</organism>
<gene>
    <name evidence="2" type="ORF">LTR77_005642</name>
</gene>
<keyword evidence="3" id="KW-1185">Reference proteome</keyword>
<feature type="compositionally biased region" description="Polar residues" evidence="1">
    <location>
        <begin position="23"/>
        <end position="37"/>
    </location>
</feature>
<feature type="region of interest" description="Disordered" evidence="1">
    <location>
        <begin position="151"/>
        <end position="170"/>
    </location>
</feature>
<accession>A0AAV9P926</accession>
<evidence type="ECO:0000313" key="3">
    <source>
        <dbReference type="Proteomes" id="UP001337655"/>
    </source>
</evidence>
<name>A0AAV9P926_9PEZI</name>
<protein>
    <submittedName>
        <fullName evidence="2">Uncharacterized protein</fullName>
    </submittedName>
</protein>
<reference evidence="2 3" key="1">
    <citation type="submission" date="2023-08" db="EMBL/GenBank/DDBJ databases">
        <title>Black Yeasts Isolated from many extreme environments.</title>
        <authorList>
            <person name="Coleine C."/>
            <person name="Stajich J.E."/>
            <person name="Selbmann L."/>
        </authorList>
    </citation>
    <scope>NUCLEOTIDE SEQUENCE [LARGE SCALE GENOMIC DNA]</scope>
    <source>
        <strain evidence="2 3">CCFEE 5935</strain>
    </source>
</reference>
<proteinExistence type="predicted"/>
<evidence type="ECO:0000256" key="1">
    <source>
        <dbReference type="SAM" id="MobiDB-lite"/>
    </source>
</evidence>
<evidence type="ECO:0000313" key="2">
    <source>
        <dbReference type="EMBL" id="KAK5169664.1"/>
    </source>
</evidence>
<dbReference type="RefSeq" id="XP_064659010.1">
    <property type="nucleotide sequence ID" value="XM_064802885.1"/>
</dbReference>
<feature type="compositionally biased region" description="Low complexity" evidence="1">
    <location>
        <begin position="158"/>
        <end position="170"/>
    </location>
</feature>
<comment type="caution">
    <text evidence="2">The sequence shown here is derived from an EMBL/GenBank/DDBJ whole genome shotgun (WGS) entry which is preliminary data.</text>
</comment>
<dbReference type="Pfam" id="PF10454">
    <property type="entry name" value="DUF2458"/>
    <property type="match status" value="1"/>
</dbReference>
<dbReference type="Proteomes" id="UP001337655">
    <property type="component" value="Unassembled WGS sequence"/>
</dbReference>
<sequence>MEGTTATPDLQAILSTLAQFSAPVQNQESAQVTQNHDAQPRVETPIPRHFQPTPPADVEKPRTPDPRLRPQSRSIASPKPIDPATITTWQDGLRCVTKIAAQNAQFAATIKKMMADQRKHEMRWYSERQALKQKQVNRSSSSAQAHSILQSLGGANPSKPASDAESSSSNEAELASFDQKIYAAQVEMETAMTAELKGLGVPFFGTDQSLVVLEDGMVKAPPENQPKWSPNITEKQLLELRRRMVGHLEDLYRD</sequence>